<feature type="compositionally biased region" description="Basic and acidic residues" evidence="7">
    <location>
        <begin position="179"/>
        <end position="195"/>
    </location>
</feature>
<dbReference type="GO" id="GO:0008270">
    <property type="term" value="F:zinc ion binding"/>
    <property type="evidence" value="ECO:0007669"/>
    <property type="project" value="UniProtKB-KW"/>
</dbReference>
<evidence type="ECO:0000256" key="4">
    <source>
        <dbReference type="ARBA" id="ARBA00037746"/>
    </source>
</evidence>
<feature type="compositionally biased region" description="Basic residues" evidence="7">
    <location>
        <begin position="138"/>
        <end position="148"/>
    </location>
</feature>
<gene>
    <name evidence="9" type="primary">106059264</name>
</gene>
<feature type="compositionally biased region" description="Basic residues" evidence="7">
    <location>
        <begin position="216"/>
        <end position="225"/>
    </location>
</feature>
<accession>A0A2C9JI18</accession>
<feature type="compositionally biased region" description="Basic residues" evidence="7">
    <location>
        <begin position="91"/>
        <end position="119"/>
    </location>
</feature>
<evidence type="ECO:0000256" key="7">
    <source>
        <dbReference type="SAM" id="MobiDB-lite"/>
    </source>
</evidence>
<dbReference type="InterPro" id="IPR001878">
    <property type="entry name" value="Znf_CCHC"/>
</dbReference>
<evidence type="ECO:0000256" key="3">
    <source>
        <dbReference type="ARBA" id="ARBA00022833"/>
    </source>
</evidence>
<keyword evidence="2 6" id="KW-0863">Zinc-finger</keyword>
<evidence type="ECO:0000256" key="2">
    <source>
        <dbReference type="ARBA" id="ARBA00022771"/>
    </source>
</evidence>
<dbReference type="EnsemblMetazoa" id="BGLB002775-RB">
    <property type="protein sequence ID" value="BGLB002775-PB"/>
    <property type="gene ID" value="BGLB002775"/>
</dbReference>
<dbReference type="VEuPathDB" id="VectorBase:BGLAX_035097"/>
<dbReference type="RefSeq" id="XP_013072302.2">
    <property type="nucleotide sequence ID" value="XM_013216848.2"/>
</dbReference>
<dbReference type="PANTHER" id="PTHR31437:SF1">
    <property type="entry name" value="PROTEIN SREK1IP1"/>
    <property type="match status" value="1"/>
</dbReference>
<evidence type="ECO:0000256" key="6">
    <source>
        <dbReference type="PROSITE-ProRule" id="PRU00047"/>
    </source>
</evidence>
<dbReference type="STRING" id="6526.A0A2C9JI18"/>
<dbReference type="AlphaFoldDB" id="A0A2C9JI18"/>
<keyword evidence="3" id="KW-0862">Zinc</keyword>
<protein>
    <recommendedName>
        <fullName evidence="5">Protein SREK1IP1</fullName>
    </recommendedName>
</protein>
<dbReference type="OrthoDB" id="5596742at2759"/>
<feature type="compositionally biased region" description="Basic residues" evidence="7">
    <location>
        <begin position="168"/>
        <end position="178"/>
    </location>
</feature>
<evidence type="ECO:0000256" key="1">
    <source>
        <dbReference type="ARBA" id="ARBA00022723"/>
    </source>
</evidence>
<evidence type="ECO:0000259" key="8">
    <source>
        <dbReference type="PROSITE" id="PS50158"/>
    </source>
</evidence>
<dbReference type="Pfam" id="PF13917">
    <property type="entry name" value="zf-CCHC_3"/>
    <property type="match status" value="1"/>
</dbReference>
<dbReference type="PROSITE" id="PS50158">
    <property type="entry name" value="ZF_CCHC"/>
    <property type="match status" value="1"/>
</dbReference>
<feature type="domain" description="CCHC-type" evidence="8">
    <location>
        <begin position="24"/>
        <end position="39"/>
    </location>
</feature>
<dbReference type="GO" id="GO:0003676">
    <property type="term" value="F:nucleic acid binding"/>
    <property type="evidence" value="ECO:0007669"/>
    <property type="project" value="InterPro"/>
</dbReference>
<dbReference type="EnsemblMetazoa" id="BGLB002775-RC">
    <property type="protein sequence ID" value="BGLB002775-PC"/>
    <property type="gene ID" value="BGLB002775"/>
</dbReference>
<reference evidence="9" key="1">
    <citation type="submission" date="2020-05" db="UniProtKB">
        <authorList>
            <consortium name="EnsemblMetazoa"/>
        </authorList>
    </citation>
    <scope>IDENTIFICATION</scope>
    <source>
        <strain evidence="9">BB02</strain>
    </source>
</reference>
<comment type="function">
    <text evidence="4">Possible splicing regulator involved in the control of cellular survival.</text>
</comment>
<evidence type="ECO:0000313" key="9">
    <source>
        <dbReference type="EnsemblMetazoa" id="BGLB002775-PC"/>
    </source>
</evidence>
<sequence>MQPVEFQGYISKFGKSSDNLRTACKKCGYGGHLTYQCRNFLKADPSKEVVLDVSSTSSDTEDEPFISPLTQLNGAKVSKLAEISKSDTERHKKKCSKSGSSKSRKRSKSKREKKKKKSKDHSSSTDSESSSGEDSKSSRRRKKKKHKHSSDQADSDQDSNNDSDAKPKYKKKRKHKSRHSESKERRKSERKKEVMFLKAQALQTLIQSDEEIHVPSKNRKRSHSH</sequence>
<dbReference type="VEuPathDB" id="VectorBase:BGLB002775"/>
<keyword evidence="1" id="KW-0479">Metal-binding</keyword>
<name>A0A2C9JI18_BIOGL</name>
<dbReference type="PANTHER" id="PTHR31437">
    <property type="entry name" value="SREK1IP1 FAMILY MEMBER"/>
    <property type="match status" value="1"/>
</dbReference>
<dbReference type="Proteomes" id="UP000076420">
    <property type="component" value="Unassembled WGS sequence"/>
</dbReference>
<evidence type="ECO:0000313" key="10">
    <source>
        <dbReference type="Proteomes" id="UP000076420"/>
    </source>
</evidence>
<dbReference type="KEGG" id="bgt:106059264"/>
<evidence type="ECO:0000256" key="5">
    <source>
        <dbReference type="ARBA" id="ARBA00039180"/>
    </source>
</evidence>
<organism evidence="9 10">
    <name type="scientific">Biomphalaria glabrata</name>
    <name type="common">Bloodfluke planorb</name>
    <name type="synonym">Freshwater snail</name>
    <dbReference type="NCBI Taxonomy" id="6526"/>
    <lineage>
        <taxon>Eukaryota</taxon>
        <taxon>Metazoa</taxon>
        <taxon>Spiralia</taxon>
        <taxon>Lophotrochozoa</taxon>
        <taxon>Mollusca</taxon>
        <taxon>Gastropoda</taxon>
        <taxon>Heterobranchia</taxon>
        <taxon>Euthyneura</taxon>
        <taxon>Panpulmonata</taxon>
        <taxon>Hygrophila</taxon>
        <taxon>Lymnaeoidea</taxon>
        <taxon>Planorbidae</taxon>
        <taxon>Biomphalaria</taxon>
    </lineage>
</organism>
<feature type="region of interest" description="Disordered" evidence="7">
    <location>
        <begin position="52"/>
        <end position="225"/>
    </location>
</feature>
<proteinExistence type="predicted"/>